<dbReference type="GO" id="GO:0042393">
    <property type="term" value="F:histone binding"/>
    <property type="evidence" value="ECO:0007669"/>
    <property type="project" value="TreeGrafter"/>
</dbReference>
<evidence type="ECO:0000256" key="10">
    <source>
        <dbReference type="ARBA" id="ARBA00023242"/>
    </source>
</evidence>
<evidence type="ECO:0000256" key="3">
    <source>
        <dbReference type="ARBA" id="ARBA00022741"/>
    </source>
</evidence>
<keyword evidence="3" id="KW-0547">Nucleotide-binding</keyword>
<evidence type="ECO:0000256" key="12">
    <source>
        <dbReference type="SAM" id="MobiDB-lite"/>
    </source>
</evidence>
<evidence type="ECO:0000256" key="7">
    <source>
        <dbReference type="ARBA" id="ARBA00022853"/>
    </source>
</evidence>
<feature type="compositionally biased region" description="Basic and acidic residues" evidence="12">
    <location>
        <begin position="52"/>
        <end position="62"/>
    </location>
</feature>
<feature type="region of interest" description="Disordered" evidence="12">
    <location>
        <begin position="232"/>
        <end position="254"/>
    </location>
</feature>
<evidence type="ECO:0000259" key="13">
    <source>
        <dbReference type="PROSITE" id="PS51192"/>
    </source>
</evidence>
<dbReference type="PROSITE" id="PS51194">
    <property type="entry name" value="HELICASE_CTER"/>
    <property type="match status" value="1"/>
</dbReference>
<evidence type="ECO:0000256" key="8">
    <source>
        <dbReference type="ARBA" id="ARBA00023125"/>
    </source>
</evidence>
<dbReference type="InterPro" id="IPR001650">
    <property type="entry name" value="Helicase_C-like"/>
</dbReference>
<dbReference type="InterPro" id="IPR014001">
    <property type="entry name" value="Helicase_ATP-bd"/>
</dbReference>
<dbReference type="Gene3D" id="1.20.120.850">
    <property type="entry name" value="SWI2/SNF2 ATPases, N-terminal domain"/>
    <property type="match status" value="1"/>
</dbReference>
<keyword evidence="8" id="KW-0238">DNA-binding</keyword>
<evidence type="ECO:0000313" key="16">
    <source>
        <dbReference type="Proteomes" id="UP001140172"/>
    </source>
</evidence>
<feature type="region of interest" description="Disordered" evidence="12">
    <location>
        <begin position="328"/>
        <end position="373"/>
    </location>
</feature>
<feature type="region of interest" description="Disordered" evidence="12">
    <location>
        <begin position="1"/>
        <end position="87"/>
    </location>
</feature>
<sequence length="1287" mass="141954">MDVAGGGHSERGRRRGRPPGVRSARTAAPSAKRKTRGSASDASDASDTPDGQENKHAAAERRARGRPATKKAASGDHIPTNSAPVVLASGGVPGVVDPRVFARRAAAADAGDGGRQLAGALDAYLRSFVTMPDDSVIGGGESGETMSDNVAAWVDAEARTMHRVAVLRLRGLLRDAERPLPLPATGSLGPLLPASLAPPSAPPWQPPGSGGTKPSSWDILLRDVCQRQREVSAEGRRRRVEARKRGRRAAGEGERRMARLGVFRRPEAAERAERERARRLAKWTVQQVMRRWAFVQSVAVDQRAAEEEERRRRRGRQELLEMVERSTRMLAAQQQQQEESADSAGESSEASDEESHGSGVSDSDSDSDAEMAQLQRDQHVPMDALLEQYRAMQAGGEDVDSGGEEESVGSDDETLSNSEAISNPEALSNSHPQSSLLRGSLRPYQLEGVAWLLALHRRRTGAMLADEMGLGKTVQTIAFLGRLASTHGIWGPHLVVVPTSVLVNWQHELHRWLPGFKVIAYYGSRSERRARRRGWSGANAFHVCVTSYQLAVQDAAVLRRRAWHCLVLDEAQAIKNFRSQRWQALLAYRAAHRVLLTGTPLQNSLAELWALMHFLAPGDIEGSSSFAELAQFREWFGQPLERAAAAAIGGEPQGAQAAEAATRLHAVLRPHVLRRLKRDVETQLPRKIEHVVVCGLSRRQRQLYDDFLARAQTRDTLVRGSYVGVMGCLMQLRKVCNHPDLFETRAVRTSWAVSAEPVAGYDAREQAVRRLLAGSPAVPAALLPVEHAPLALLAAEAARRLDATPLLLRRGLHAARSSLLDCGSAADCAWDALQMRPVRTTYCRSAAEHAAQQQQATRARRADRWLRMARLNAARLPTDLLGAVHTCRRVAADHEARRAERLRALGLVLSARARLDAYCPTVERFAFVTPNVVAVPCGAQAMAAVHVHLRSGNFVRWGDEWAREVHPSVVHMRRRVVWHTGLLRASEVRRQIAFPEPSLLQYDCGKLQALDRLVPRLVREGHRVLVFTQMTRMLDILERWMGLRGLRYLRLDGATPPEQRMRLTERFNGDARWSVFISSTRAGGLGINLTGADTVVFYDSDWNHAMDAQCQDRCHRIGQLREVHVYRLVSERTVEEAIWRRQKEKRWLSSLVMQDEKPEGGVSAMRASDWYDLAGSMLDAASAGRVEEGVSEREAQRLLDAAEDEEADRAALNAAVAEARLADAVDRAEAGEPEEAAESRIDGDTASDAPREAADDDETEDADAVGHIDDYMLRFVTDVLDAQDAGA</sequence>
<reference evidence="15" key="1">
    <citation type="submission" date="2022-07" db="EMBL/GenBank/DDBJ databases">
        <title>Phylogenomic reconstructions and comparative analyses of Kickxellomycotina fungi.</title>
        <authorList>
            <person name="Reynolds N.K."/>
            <person name="Stajich J.E."/>
            <person name="Barry K."/>
            <person name="Grigoriev I.V."/>
            <person name="Crous P."/>
            <person name="Smith M.E."/>
        </authorList>
    </citation>
    <scope>NUCLEOTIDE SEQUENCE</scope>
    <source>
        <strain evidence="15">BCRC 34489</strain>
    </source>
</reference>
<dbReference type="PANTHER" id="PTHR45685:SF1">
    <property type="entry name" value="HELICASE SRCAP"/>
    <property type="match status" value="1"/>
</dbReference>
<feature type="domain" description="Helicase C-terminal" evidence="14">
    <location>
        <begin position="1009"/>
        <end position="1159"/>
    </location>
</feature>
<dbReference type="GO" id="GO:0006338">
    <property type="term" value="P:chromatin remodeling"/>
    <property type="evidence" value="ECO:0007669"/>
    <property type="project" value="TreeGrafter"/>
</dbReference>
<dbReference type="GO" id="GO:0003677">
    <property type="term" value="F:DNA binding"/>
    <property type="evidence" value="ECO:0007669"/>
    <property type="project" value="UniProtKB-KW"/>
</dbReference>
<feature type="compositionally biased region" description="Acidic residues" evidence="12">
    <location>
        <begin position="1254"/>
        <end position="1263"/>
    </location>
</feature>
<evidence type="ECO:0000256" key="4">
    <source>
        <dbReference type="ARBA" id="ARBA00022801"/>
    </source>
</evidence>
<dbReference type="EMBL" id="JANBUM010000054">
    <property type="protein sequence ID" value="KAJ2786574.1"/>
    <property type="molecule type" value="Genomic_DNA"/>
</dbReference>
<feature type="region of interest" description="Disordered" evidence="12">
    <location>
        <begin position="191"/>
        <end position="216"/>
    </location>
</feature>
<dbReference type="Pfam" id="PF00271">
    <property type="entry name" value="Helicase_C"/>
    <property type="match status" value="1"/>
</dbReference>
<comment type="similarity">
    <text evidence="2">Belongs to the SNF2/RAD54 helicase family. SWR1 subfamily.</text>
</comment>
<dbReference type="Gene3D" id="3.40.50.10810">
    <property type="entry name" value="Tandem AAA-ATPase domain"/>
    <property type="match status" value="1"/>
</dbReference>
<dbReference type="Gene3D" id="3.40.50.300">
    <property type="entry name" value="P-loop containing nucleotide triphosphate hydrolases"/>
    <property type="match status" value="1"/>
</dbReference>
<protein>
    <submittedName>
        <fullName evidence="15">Swr1 complex component</fullName>
        <ecNumber evidence="15">3.6.4.12</ecNumber>
    </submittedName>
</protein>
<dbReference type="SMART" id="SM00490">
    <property type="entry name" value="HELICc"/>
    <property type="match status" value="1"/>
</dbReference>
<keyword evidence="4 15" id="KW-0378">Hydrolase</keyword>
<dbReference type="Proteomes" id="UP001140172">
    <property type="component" value="Unassembled WGS sequence"/>
</dbReference>
<keyword evidence="16" id="KW-1185">Reference proteome</keyword>
<dbReference type="EC" id="3.6.4.12" evidence="15"/>
<comment type="subcellular location">
    <subcellularLocation>
        <location evidence="1">Nucleus</location>
    </subcellularLocation>
</comment>
<dbReference type="InterPro" id="IPR027417">
    <property type="entry name" value="P-loop_NTPase"/>
</dbReference>
<dbReference type="SUPFAM" id="SSF52540">
    <property type="entry name" value="P-loop containing nucleoside triphosphate hydrolases"/>
    <property type="match status" value="2"/>
</dbReference>
<feature type="compositionally biased region" description="Acidic residues" evidence="12">
    <location>
        <begin position="397"/>
        <end position="414"/>
    </location>
</feature>
<evidence type="ECO:0000259" key="14">
    <source>
        <dbReference type="PROSITE" id="PS51194"/>
    </source>
</evidence>
<dbReference type="GO" id="GO:0005524">
    <property type="term" value="F:ATP binding"/>
    <property type="evidence" value="ECO:0007669"/>
    <property type="project" value="UniProtKB-KW"/>
</dbReference>
<keyword evidence="5" id="KW-0347">Helicase</keyword>
<evidence type="ECO:0000256" key="11">
    <source>
        <dbReference type="SAM" id="Coils"/>
    </source>
</evidence>
<dbReference type="SMART" id="SM00487">
    <property type="entry name" value="DEXDc"/>
    <property type="match status" value="1"/>
</dbReference>
<keyword evidence="10" id="KW-0539">Nucleus</keyword>
<feature type="region of interest" description="Disordered" evidence="12">
    <location>
        <begin position="394"/>
        <end position="417"/>
    </location>
</feature>
<dbReference type="CDD" id="cd18793">
    <property type="entry name" value="SF2_C_SNF"/>
    <property type="match status" value="1"/>
</dbReference>
<organism evidence="15 16">
    <name type="scientific">Coemansia interrupta</name>
    <dbReference type="NCBI Taxonomy" id="1126814"/>
    <lineage>
        <taxon>Eukaryota</taxon>
        <taxon>Fungi</taxon>
        <taxon>Fungi incertae sedis</taxon>
        <taxon>Zoopagomycota</taxon>
        <taxon>Kickxellomycotina</taxon>
        <taxon>Kickxellomycetes</taxon>
        <taxon>Kickxellales</taxon>
        <taxon>Kickxellaceae</taxon>
        <taxon>Coemansia</taxon>
    </lineage>
</organism>
<proteinExistence type="inferred from homology"/>
<feature type="region of interest" description="Disordered" evidence="12">
    <location>
        <begin position="1226"/>
        <end position="1265"/>
    </location>
</feature>
<dbReference type="InterPro" id="IPR050520">
    <property type="entry name" value="INO80/SWR1_helicase"/>
</dbReference>
<keyword evidence="6" id="KW-0067">ATP-binding</keyword>
<evidence type="ECO:0000256" key="6">
    <source>
        <dbReference type="ARBA" id="ARBA00022840"/>
    </source>
</evidence>
<evidence type="ECO:0000256" key="9">
    <source>
        <dbReference type="ARBA" id="ARBA00023159"/>
    </source>
</evidence>
<feature type="domain" description="Helicase ATP-binding" evidence="13">
    <location>
        <begin position="453"/>
        <end position="618"/>
    </location>
</feature>
<feature type="compositionally biased region" description="Basic residues" evidence="12">
    <location>
        <begin position="236"/>
        <end position="248"/>
    </location>
</feature>
<evidence type="ECO:0000256" key="2">
    <source>
        <dbReference type="ARBA" id="ARBA00009220"/>
    </source>
</evidence>
<keyword evidence="7" id="KW-0156">Chromatin regulator</keyword>
<dbReference type="OrthoDB" id="372624at2759"/>
<feature type="compositionally biased region" description="Basic and acidic residues" evidence="12">
    <location>
        <begin position="1237"/>
        <end position="1253"/>
    </location>
</feature>
<dbReference type="GO" id="GO:0000812">
    <property type="term" value="C:Swr1 complex"/>
    <property type="evidence" value="ECO:0007669"/>
    <property type="project" value="TreeGrafter"/>
</dbReference>
<dbReference type="PROSITE" id="PS51192">
    <property type="entry name" value="HELICASE_ATP_BIND_1"/>
    <property type="match status" value="1"/>
</dbReference>
<evidence type="ECO:0000256" key="5">
    <source>
        <dbReference type="ARBA" id="ARBA00022806"/>
    </source>
</evidence>
<name>A0A9W8LMZ3_9FUNG</name>
<keyword evidence="11" id="KW-0175">Coiled coil</keyword>
<evidence type="ECO:0000313" key="15">
    <source>
        <dbReference type="EMBL" id="KAJ2786574.1"/>
    </source>
</evidence>
<dbReference type="GO" id="GO:0003678">
    <property type="term" value="F:DNA helicase activity"/>
    <property type="evidence" value="ECO:0007669"/>
    <property type="project" value="UniProtKB-EC"/>
</dbReference>
<dbReference type="InterPro" id="IPR049730">
    <property type="entry name" value="SNF2/RAD54-like_C"/>
</dbReference>
<dbReference type="InterPro" id="IPR038718">
    <property type="entry name" value="SNF2-like_sf"/>
</dbReference>
<dbReference type="Pfam" id="PF00176">
    <property type="entry name" value="SNF2-rel_dom"/>
    <property type="match status" value="1"/>
</dbReference>
<dbReference type="FunFam" id="3.40.50.10810:FF:000005">
    <property type="entry name" value="Photoperiod-independent early flowering 1"/>
    <property type="match status" value="1"/>
</dbReference>
<dbReference type="PANTHER" id="PTHR45685">
    <property type="entry name" value="HELICASE SRCAP-RELATED"/>
    <property type="match status" value="1"/>
</dbReference>
<dbReference type="PROSITE" id="PS50096">
    <property type="entry name" value="IQ"/>
    <property type="match status" value="1"/>
</dbReference>
<dbReference type="InterPro" id="IPR000330">
    <property type="entry name" value="SNF2_N"/>
</dbReference>
<feature type="coiled-coil region" evidence="11">
    <location>
        <begin position="1195"/>
        <end position="1222"/>
    </location>
</feature>
<keyword evidence="9" id="KW-0010">Activator</keyword>
<dbReference type="GO" id="GO:0016887">
    <property type="term" value="F:ATP hydrolysis activity"/>
    <property type="evidence" value="ECO:0007669"/>
    <property type="project" value="TreeGrafter"/>
</dbReference>
<accession>A0A9W8LMZ3</accession>
<comment type="caution">
    <text evidence="15">The sequence shown here is derived from an EMBL/GenBank/DDBJ whole genome shotgun (WGS) entry which is preliminary data.</text>
</comment>
<gene>
    <name evidence="15" type="primary">SWR1</name>
    <name evidence="15" type="ORF">GGI15_001412</name>
</gene>
<evidence type="ECO:0000256" key="1">
    <source>
        <dbReference type="ARBA" id="ARBA00004123"/>
    </source>
</evidence>
<feature type="compositionally biased region" description="Low complexity" evidence="12">
    <location>
        <begin position="331"/>
        <end position="348"/>
    </location>
</feature>